<feature type="domain" description="FAS1" evidence="1">
    <location>
        <begin position="1"/>
        <end position="53"/>
    </location>
</feature>
<accession>A0AA88PZ17</accession>
<sequence>MRGYCDVSLLSCNLTTLTGDITISYSEDTNKAKVLFSDLESSNGIFHGIDTVLVPPDFQIKKEQDSNNGSPCSNYGVYDEDRFRVLGRVAMSRCPSSQSMSIECDDGHLLMARKEMTISNTVNIDRCLTQSVLMRNQQTSRQKETFSSILS</sequence>
<proteinExistence type="predicted"/>
<evidence type="ECO:0000313" key="2">
    <source>
        <dbReference type="EMBL" id="KAK2892822.1"/>
    </source>
</evidence>
<protein>
    <recommendedName>
        <fullName evidence="1">FAS1 domain-containing protein</fullName>
    </recommendedName>
</protein>
<keyword evidence="3" id="KW-1185">Reference proteome</keyword>
<dbReference type="AlphaFoldDB" id="A0AA88PZ17"/>
<evidence type="ECO:0000259" key="1">
    <source>
        <dbReference type="PROSITE" id="PS50213"/>
    </source>
</evidence>
<evidence type="ECO:0000313" key="3">
    <source>
        <dbReference type="Proteomes" id="UP001187343"/>
    </source>
</evidence>
<dbReference type="EMBL" id="JAUYZG010000012">
    <property type="protein sequence ID" value="KAK2892822.1"/>
    <property type="molecule type" value="Genomic_DNA"/>
</dbReference>
<dbReference type="PROSITE" id="PS50213">
    <property type="entry name" value="FAS1"/>
    <property type="match status" value="1"/>
</dbReference>
<name>A0AA88PZ17_9TELE</name>
<dbReference type="Gene3D" id="2.30.180.10">
    <property type="entry name" value="FAS1 domain"/>
    <property type="match status" value="1"/>
</dbReference>
<gene>
    <name evidence="2" type="ORF">Q8A67_012810</name>
</gene>
<dbReference type="InterPro" id="IPR000782">
    <property type="entry name" value="FAS1_domain"/>
</dbReference>
<organism evidence="2 3">
    <name type="scientific">Cirrhinus molitorella</name>
    <name type="common">mud carp</name>
    <dbReference type="NCBI Taxonomy" id="172907"/>
    <lineage>
        <taxon>Eukaryota</taxon>
        <taxon>Metazoa</taxon>
        <taxon>Chordata</taxon>
        <taxon>Craniata</taxon>
        <taxon>Vertebrata</taxon>
        <taxon>Euteleostomi</taxon>
        <taxon>Actinopterygii</taxon>
        <taxon>Neopterygii</taxon>
        <taxon>Teleostei</taxon>
        <taxon>Ostariophysi</taxon>
        <taxon>Cypriniformes</taxon>
        <taxon>Cyprinidae</taxon>
        <taxon>Labeoninae</taxon>
        <taxon>Labeonini</taxon>
        <taxon>Cirrhinus</taxon>
    </lineage>
</organism>
<dbReference type="InterPro" id="IPR036378">
    <property type="entry name" value="FAS1_dom_sf"/>
</dbReference>
<comment type="caution">
    <text evidence="2">The sequence shown here is derived from an EMBL/GenBank/DDBJ whole genome shotgun (WGS) entry which is preliminary data.</text>
</comment>
<reference evidence="2" key="1">
    <citation type="submission" date="2023-08" db="EMBL/GenBank/DDBJ databases">
        <title>Chromosome-level Genome Assembly of mud carp (Cirrhinus molitorella).</title>
        <authorList>
            <person name="Liu H."/>
        </authorList>
    </citation>
    <scope>NUCLEOTIDE SEQUENCE</scope>
    <source>
        <strain evidence="2">Prfri</strain>
        <tissue evidence="2">Muscle</tissue>
    </source>
</reference>
<dbReference type="Proteomes" id="UP001187343">
    <property type="component" value="Unassembled WGS sequence"/>
</dbReference>
<dbReference type="SUPFAM" id="SSF82153">
    <property type="entry name" value="FAS1 domain"/>
    <property type="match status" value="1"/>
</dbReference>